<comment type="subcellular location">
    <subcellularLocation>
        <location evidence="1">Cell membrane</location>
    </subcellularLocation>
    <subcellularLocation>
        <location evidence="10">Endomembrane system</location>
        <topology evidence="10">Single-pass membrane protein</topology>
    </subcellularLocation>
</comment>
<keyword evidence="4" id="KW-0732">Signal</keyword>
<dbReference type="Gene3D" id="3.80.10.10">
    <property type="entry name" value="Ribonuclease Inhibitor"/>
    <property type="match status" value="4"/>
</dbReference>
<proteinExistence type="predicted"/>
<accession>A0ABD3QZP7</accession>
<evidence type="ECO:0000256" key="10">
    <source>
        <dbReference type="ARBA" id="ARBA00037847"/>
    </source>
</evidence>
<feature type="compositionally biased region" description="Low complexity" evidence="11">
    <location>
        <begin position="347"/>
        <end position="364"/>
    </location>
</feature>
<evidence type="ECO:0000256" key="2">
    <source>
        <dbReference type="ARBA" id="ARBA00022475"/>
    </source>
</evidence>
<evidence type="ECO:0000256" key="3">
    <source>
        <dbReference type="ARBA" id="ARBA00022692"/>
    </source>
</evidence>
<keyword evidence="6" id="KW-1133">Transmembrane helix</keyword>
<dbReference type="GO" id="GO:0005886">
    <property type="term" value="C:plasma membrane"/>
    <property type="evidence" value="ECO:0007669"/>
    <property type="project" value="UniProtKB-SubCell"/>
</dbReference>
<evidence type="ECO:0000256" key="5">
    <source>
        <dbReference type="ARBA" id="ARBA00022737"/>
    </source>
</evidence>
<dbReference type="PANTHER" id="PTHR48052:SF8">
    <property type="entry name" value="LRR RECEPTOR-LIKE SERINE_THREONINE-PROTEIN KINASE FLS2"/>
    <property type="match status" value="1"/>
</dbReference>
<gene>
    <name evidence="12" type="ORF">HJC23_003739</name>
</gene>
<feature type="region of interest" description="Disordered" evidence="11">
    <location>
        <begin position="273"/>
        <end position="309"/>
    </location>
</feature>
<keyword evidence="3" id="KW-0812">Transmembrane</keyword>
<comment type="caution">
    <text evidence="12">The sequence shown here is derived from an EMBL/GenBank/DDBJ whole genome shotgun (WGS) entry which is preliminary data.</text>
</comment>
<dbReference type="Pfam" id="PF13855">
    <property type="entry name" value="LRR_8"/>
    <property type="match status" value="1"/>
</dbReference>
<feature type="compositionally biased region" description="Low complexity" evidence="11">
    <location>
        <begin position="282"/>
        <end position="309"/>
    </location>
</feature>
<evidence type="ECO:0000256" key="1">
    <source>
        <dbReference type="ARBA" id="ARBA00004236"/>
    </source>
</evidence>
<organism evidence="12 13">
    <name type="scientific">Cyclotella cryptica</name>
    <dbReference type="NCBI Taxonomy" id="29204"/>
    <lineage>
        <taxon>Eukaryota</taxon>
        <taxon>Sar</taxon>
        <taxon>Stramenopiles</taxon>
        <taxon>Ochrophyta</taxon>
        <taxon>Bacillariophyta</taxon>
        <taxon>Coscinodiscophyceae</taxon>
        <taxon>Thalassiosirophycidae</taxon>
        <taxon>Stephanodiscales</taxon>
        <taxon>Stephanodiscaceae</taxon>
        <taxon>Cyclotella</taxon>
    </lineage>
</organism>
<dbReference type="InterPro" id="IPR001611">
    <property type="entry name" value="Leu-rich_rpt"/>
</dbReference>
<dbReference type="InterPro" id="IPR032675">
    <property type="entry name" value="LRR_dom_sf"/>
</dbReference>
<dbReference type="FunFam" id="3.80.10.10:FF:000129">
    <property type="entry name" value="Leucine-rich repeat receptor-like kinase"/>
    <property type="match status" value="1"/>
</dbReference>
<evidence type="ECO:0000256" key="11">
    <source>
        <dbReference type="SAM" id="MobiDB-lite"/>
    </source>
</evidence>
<keyword evidence="5" id="KW-0677">Repeat</keyword>
<name>A0ABD3QZP7_9STRA</name>
<protein>
    <recommendedName>
        <fullName evidence="14">Leucine-rich repeat-containing N-terminal plant-type domain-containing protein</fullName>
    </recommendedName>
</protein>
<evidence type="ECO:0000256" key="9">
    <source>
        <dbReference type="ARBA" id="ARBA00023180"/>
    </source>
</evidence>
<keyword evidence="13" id="KW-1185">Reference proteome</keyword>
<evidence type="ECO:0000256" key="8">
    <source>
        <dbReference type="ARBA" id="ARBA00023170"/>
    </source>
</evidence>
<dbReference type="SUPFAM" id="SSF52047">
    <property type="entry name" value="RNI-like"/>
    <property type="match status" value="1"/>
</dbReference>
<dbReference type="Pfam" id="PF00560">
    <property type="entry name" value="LRR_1"/>
    <property type="match status" value="3"/>
</dbReference>
<evidence type="ECO:0008006" key="14">
    <source>
        <dbReference type="Google" id="ProtNLM"/>
    </source>
</evidence>
<evidence type="ECO:0000313" key="12">
    <source>
        <dbReference type="EMBL" id="KAL3803685.1"/>
    </source>
</evidence>
<evidence type="ECO:0000313" key="13">
    <source>
        <dbReference type="Proteomes" id="UP001516023"/>
    </source>
</evidence>
<feature type="region of interest" description="Disordered" evidence="11">
    <location>
        <begin position="347"/>
        <end position="372"/>
    </location>
</feature>
<dbReference type="EMBL" id="JABMIG020000012">
    <property type="protein sequence ID" value="KAL3803685.1"/>
    <property type="molecule type" value="Genomic_DNA"/>
</dbReference>
<feature type="region of interest" description="Disordered" evidence="11">
    <location>
        <begin position="1328"/>
        <end position="1353"/>
    </location>
</feature>
<evidence type="ECO:0000256" key="7">
    <source>
        <dbReference type="ARBA" id="ARBA00023136"/>
    </source>
</evidence>
<keyword evidence="8" id="KW-0675">Receptor</keyword>
<dbReference type="PANTHER" id="PTHR48052">
    <property type="entry name" value="UNNAMED PRODUCT"/>
    <property type="match status" value="1"/>
</dbReference>
<keyword evidence="7" id="KW-0472">Membrane</keyword>
<keyword evidence="2" id="KW-1003">Cell membrane</keyword>
<evidence type="ECO:0000256" key="6">
    <source>
        <dbReference type="ARBA" id="ARBA00022989"/>
    </source>
</evidence>
<dbReference type="Proteomes" id="UP001516023">
    <property type="component" value="Unassembled WGS sequence"/>
</dbReference>
<evidence type="ECO:0000256" key="4">
    <source>
        <dbReference type="ARBA" id="ARBA00022729"/>
    </source>
</evidence>
<sequence length="1396" mass="151693">MTISLIAEQPGAVISYSDIEGVPNTSFLNAGSILGIALRIDNEAQHASIALSAGAKFTLTSVGMDACNFGPLNHAKLMLRCIRGDSKVSRDKWVCLCNFLGKAKGGKSLPNSTPFNLEAVGPCVIELAARGAVKDGSLHVVGNLSAAFNENTSHVCQSTDSSVEAGVGEGMDEAQQGGRSVISSREGMFKGPVHPFRFHVFFACLMILGLVGLGRGGFTKSAPTLHPTRQAPVPVHQIGNRMLIPVVFESQSSVSPSDSLATGEASSSVEDTGIFGVASGEPNSNSLTPTTLTSGTKTAKTQLPSSAPSVSATVSVTEMSLLLATPIPITQQPTLATASGLETAHFSVVPSSSPSTSAATSTPPGATLSQPKDVEGFPVHWLINTTTAAGMETVWSNEYADSQLTNSIIFEHANGNNISSGSACLSPGTYTLDFDHSWANVYVIASEGELIKCSTTDVMQLGGFEFNLPFQANISLGNTTPTFNECPSVSCMDDEESCLEDALAPLQCFFRVAEFFGGNSSMLFQDEACAAVLSEACRSGSFGFDFGWVLDYFCPYLECAMPSYQAGGFSEEYFGCECLFTSFASLNLSPLNNQYQCCLDGNIDIAEENDIMLSCKCRIEPECFGGDNKFCDTALQYCCPAKNGTESNACQATILDSKCSNSIEQNYTDENGKYSVCHLASEAKCRDDTDESGCKCSYWESLCETYPQEAVCEDAVDSCCSFSSLSCNCDFYTFVSKNFDYTSSEEANACAQAINTFTFLSSEYDMLGLKHIYKNLGGEWWINNSGWLDNETDHCEWFGIVCNQMGQVSQVNLKSNNLTGELFYNDTWGVGYLFGDLLNLEKMDLAMNKIHGIFESWQFIDLSKLVHVDISENQLTGTVDILLSPSILYLNLSHNAFSYIAYKNAVKSNRAYESIEIVDLSHNNINQNAFAVFGDLPPNLRELILSDNSISGTLPNPFPVVEDMEQFVANNNALSGPLIDFSRGMGRVSKINLSNQMYKGVGGLSGSIPSEMASLLKLVDLDLSGNQLTGSIPVDIANIPLLEFLNLSNNHLTGELPSEFGRLSAVSKVFDVSSNRLSRTIPVAFKDFKEGQVSFSGNAFTGIAPLGLCHDHLHSFDLRSDTQFCPPDRNALYSIFLSAKGQEWTNSSGWGDQVGDHCSWFGILCDNETKKIVTLNLTNNGMSGILNESIRDIISLRVLDLNGNDIKGSIPKEIGDLADLTYLRLSYNAFAGNVPSLLHLKNLELAQFHSNWLTGTILLNGNLKAIESSFISDSYVYNYAIATSDPELIVNAVIILFISDIDEMIHDTLEALCPNWLHGLHRNLVNEASAPKNDENDAEDFGNEVKTRDEPNNDEVSTFHARLLQMEDKMTFKFEQIDLELRHLRFRPGFHESGEF</sequence>
<dbReference type="SUPFAM" id="SSF52058">
    <property type="entry name" value="L domain-like"/>
    <property type="match status" value="1"/>
</dbReference>
<dbReference type="GO" id="GO:0012505">
    <property type="term" value="C:endomembrane system"/>
    <property type="evidence" value="ECO:0007669"/>
    <property type="project" value="UniProtKB-SubCell"/>
</dbReference>
<keyword evidence="9" id="KW-0325">Glycoprotein</keyword>
<reference evidence="12 13" key="1">
    <citation type="journal article" date="2020" name="G3 (Bethesda)">
        <title>Improved Reference Genome for Cyclotella cryptica CCMP332, a Model for Cell Wall Morphogenesis, Salinity Adaptation, and Lipid Production in Diatoms (Bacillariophyta).</title>
        <authorList>
            <person name="Roberts W.R."/>
            <person name="Downey K.M."/>
            <person name="Ruck E.C."/>
            <person name="Traller J.C."/>
            <person name="Alverson A.J."/>
        </authorList>
    </citation>
    <scope>NUCLEOTIDE SEQUENCE [LARGE SCALE GENOMIC DNA]</scope>
    <source>
        <strain evidence="12 13">CCMP332</strain>
    </source>
</reference>